<feature type="compositionally biased region" description="Polar residues" evidence="1">
    <location>
        <begin position="497"/>
        <end position="511"/>
    </location>
</feature>
<feature type="compositionally biased region" description="Low complexity" evidence="1">
    <location>
        <begin position="573"/>
        <end position="583"/>
    </location>
</feature>
<feature type="compositionally biased region" description="Basic and acidic residues" evidence="1">
    <location>
        <begin position="998"/>
        <end position="1008"/>
    </location>
</feature>
<gene>
    <name evidence="3" type="ORF">F5X68DRAFT_201710</name>
</gene>
<feature type="region of interest" description="Disordered" evidence="1">
    <location>
        <begin position="1316"/>
        <end position="1350"/>
    </location>
</feature>
<feature type="compositionally biased region" description="Polar residues" evidence="1">
    <location>
        <begin position="333"/>
        <end position="356"/>
    </location>
</feature>
<comment type="caution">
    <text evidence="3">The sequence shown here is derived from an EMBL/GenBank/DDBJ whole genome shotgun (WGS) entry which is preliminary data.</text>
</comment>
<dbReference type="PROSITE" id="PS50020">
    <property type="entry name" value="WW_DOMAIN_2"/>
    <property type="match status" value="1"/>
</dbReference>
<feature type="compositionally biased region" description="Polar residues" evidence="1">
    <location>
        <begin position="1109"/>
        <end position="1119"/>
    </location>
</feature>
<dbReference type="Proteomes" id="UP000770015">
    <property type="component" value="Unassembled WGS sequence"/>
</dbReference>
<feature type="region of interest" description="Disordered" evidence="1">
    <location>
        <begin position="333"/>
        <end position="1195"/>
    </location>
</feature>
<feature type="compositionally biased region" description="Low complexity" evidence="1">
    <location>
        <begin position="1168"/>
        <end position="1181"/>
    </location>
</feature>
<evidence type="ECO:0000256" key="1">
    <source>
        <dbReference type="SAM" id="MobiDB-lite"/>
    </source>
</evidence>
<feature type="compositionally biased region" description="Low complexity" evidence="1">
    <location>
        <begin position="1231"/>
        <end position="1250"/>
    </location>
</feature>
<feature type="compositionally biased region" description="Pro residues" evidence="1">
    <location>
        <begin position="944"/>
        <end position="961"/>
    </location>
</feature>
<accession>A0A9P8VHN4</accession>
<feature type="region of interest" description="Disordered" evidence="1">
    <location>
        <begin position="193"/>
        <end position="224"/>
    </location>
</feature>
<evidence type="ECO:0000259" key="2">
    <source>
        <dbReference type="PROSITE" id="PS50020"/>
    </source>
</evidence>
<feature type="compositionally biased region" description="Polar residues" evidence="1">
    <location>
        <begin position="68"/>
        <end position="86"/>
    </location>
</feature>
<feature type="compositionally biased region" description="Polar residues" evidence="1">
    <location>
        <begin position="1030"/>
        <end position="1041"/>
    </location>
</feature>
<feature type="region of interest" description="Disordered" evidence="1">
    <location>
        <begin position="28"/>
        <end position="105"/>
    </location>
</feature>
<keyword evidence="4" id="KW-1185">Reference proteome</keyword>
<dbReference type="EMBL" id="JAGSXJ010000005">
    <property type="protein sequence ID" value="KAH6691330.1"/>
    <property type="molecule type" value="Genomic_DNA"/>
</dbReference>
<evidence type="ECO:0000313" key="4">
    <source>
        <dbReference type="Proteomes" id="UP000770015"/>
    </source>
</evidence>
<feature type="compositionally biased region" description="Gly residues" evidence="1">
    <location>
        <begin position="91"/>
        <end position="105"/>
    </location>
</feature>
<sequence length="1350" mass="143922">MSGLPLGWESDYDGHRWFYRFKPTGQTQFQFPKEGDEFPDFIDDLAPAPALAPEERLESQQQVKRKTTTSTSGDDVNSSGVNSSRMRATGGPLGAGLGFGGPGGGLDDDDDDGGTFYYQPESFMFLGPGAYSNVSPMAEEDDRVDAGTNDAPRGRTPNRAVSADRASRVSPIQSEATTPLALKSVLATTAPVENKHADGQSSEAAGSAATPTPTETTEQSVSPPAIQLDSREIAHELPASTYYSPVGFIAEMPTEDTARARIETHPDPVEIGDSSVLAPIEIRTAALQAGVAELADHTSPVEPKSLVLPQPSDELQQTSMPEHLLHQATFGTQARPTTVSPPSSDPNLSKALSTPASELANEEVSRTPQEAPLPAPARNPAPQFTITRKPTNAGAKPSPYNAYAPGASSAQPSGTAVKAEPERGTQPGEAPQTSNRDKRASLLSREGSLMLGSSSSSNIVASQVPSVLQPPQGPAEQPPPQPVEQAYPVYAAAEPSLASTTQSPAGVSNGTPAPASGQHDEAPSGPLSHVPSVLKPGPRRTAPIVPQPTSQQPRDDHIAFQQGQFPGHIVSDRAAGARTAPPTQRAPPFPVGQPPQSMAPGFIQQQRLVPRPGVQRVQSEPIDPPYPVTPRQYPVLPAGRGQPPPLQTPPAPDQGRARQQSFASSDVSSLGPSSSTQTLSSMQTPSPMEDGRPRIPSNASGFFMSMDISSPSSASDVHSQAQSPVPQPGRRRDSGGRSSSFSGPIQSQPAPPAIPDKVPLPQEPAVRSNSMPQQQTQQPPRPPPKDVVDTSDSGQFRQSPASTDVARQQQAWGQPSQQSQNGMAPRQMQQQPDQQGAVRQGEESQARPQRPSVVPPPQQGHRLSMSTPMSPGHHLHAIQESPESEHSYRVPRPGVRAGQPQQQPQAHQQPQQQRQQHPQQQAGQNSAQPNPMAFSGSPGVHQPPVAPAHPAAPYPGGPPQPGVTFLQQQWQQGSQNPAQLHQRTMSSPIYMQPGMTPDPRRDEKKDKGSWLSRQLKKTSNNKPSVLHKQPPSSIQQGYSVPQFQPQQPAYVMQQQQPPHPQQQQQQQYQFPPRQQGAPQQQHHISPQQQQQQQQQQWSTYQNQPDQRRTGQQAGVSPNGSPMKLSGGVSPASQASPVTQPQRASLDGHQPTISPLSNNPRAGNPPPQQQAQPNHLPSAAQGPAPPPADLNRNVSNASTYAASISTADISEAEAQPMLKGHLVSVRRPPGASAPNQQAQQWSSNQPQVQGQSWPAAHRNPNQGPGTPVDQSYVVPPLFSSTKQAAPGGEASSGRGYARDSVVSTVSYRNPRASVVSAMSAEDVTPPPGSKWQRPAPDYSGDSWGEDEYGRQ</sequence>
<feature type="compositionally biased region" description="Low complexity" evidence="1">
    <location>
        <begin position="1042"/>
        <end position="1103"/>
    </location>
</feature>
<feature type="compositionally biased region" description="Low complexity" evidence="1">
    <location>
        <begin position="705"/>
        <end position="719"/>
    </location>
</feature>
<dbReference type="PROSITE" id="PS01159">
    <property type="entry name" value="WW_DOMAIN_1"/>
    <property type="match status" value="1"/>
</dbReference>
<feature type="compositionally biased region" description="Pro residues" evidence="1">
    <location>
        <begin position="642"/>
        <end position="652"/>
    </location>
</feature>
<feature type="compositionally biased region" description="Low complexity" evidence="1">
    <location>
        <begin position="808"/>
        <end position="820"/>
    </location>
</feature>
<organism evidence="3 4">
    <name type="scientific">Plectosphaerella plurivora</name>
    <dbReference type="NCBI Taxonomy" id="936078"/>
    <lineage>
        <taxon>Eukaryota</taxon>
        <taxon>Fungi</taxon>
        <taxon>Dikarya</taxon>
        <taxon>Ascomycota</taxon>
        <taxon>Pezizomycotina</taxon>
        <taxon>Sordariomycetes</taxon>
        <taxon>Hypocreomycetidae</taxon>
        <taxon>Glomerellales</taxon>
        <taxon>Plectosphaerellaceae</taxon>
        <taxon>Plectosphaerella</taxon>
    </lineage>
</organism>
<reference evidence="3" key="1">
    <citation type="journal article" date="2021" name="Nat. Commun.">
        <title>Genetic determinants of endophytism in the Arabidopsis root mycobiome.</title>
        <authorList>
            <person name="Mesny F."/>
            <person name="Miyauchi S."/>
            <person name="Thiergart T."/>
            <person name="Pickel B."/>
            <person name="Atanasova L."/>
            <person name="Karlsson M."/>
            <person name="Huettel B."/>
            <person name="Barry K.W."/>
            <person name="Haridas S."/>
            <person name="Chen C."/>
            <person name="Bauer D."/>
            <person name="Andreopoulos W."/>
            <person name="Pangilinan J."/>
            <person name="LaButti K."/>
            <person name="Riley R."/>
            <person name="Lipzen A."/>
            <person name="Clum A."/>
            <person name="Drula E."/>
            <person name="Henrissat B."/>
            <person name="Kohler A."/>
            <person name="Grigoriev I.V."/>
            <person name="Martin F.M."/>
            <person name="Hacquard S."/>
        </authorList>
    </citation>
    <scope>NUCLEOTIDE SEQUENCE</scope>
    <source>
        <strain evidence="3">MPI-SDFR-AT-0117</strain>
    </source>
</reference>
<feature type="region of interest" description="Disordered" evidence="1">
    <location>
        <begin position="1218"/>
        <end position="1296"/>
    </location>
</feature>
<feature type="compositionally biased region" description="Low complexity" evidence="1">
    <location>
        <begin position="441"/>
        <end position="457"/>
    </location>
</feature>
<name>A0A9P8VHN4_9PEZI</name>
<feature type="compositionally biased region" description="Pro residues" evidence="1">
    <location>
        <begin position="471"/>
        <end position="482"/>
    </location>
</feature>
<proteinExistence type="predicted"/>
<feature type="compositionally biased region" description="Low complexity" evidence="1">
    <location>
        <begin position="896"/>
        <end position="931"/>
    </location>
</feature>
<evidence type="ECO:0000313" key="3">
    <source>
        <dbReference type="EMBL" id="KAH6691330.1"/>
    </source>
</evidence>
<feature type="domain" description="WW" evidence="2">
    <location>
        <begin position="2"/>
        <end position="34"/>
    </location>
</feature>
<feature type="compositionally biased region" description="Low complexity" evidence="1">
    <location>
        <begin position="664"/>
        <end position="687"/>
    </location>
</feature>
<feature type="region of interest" description="Disordered" evidence="1">
    <location>
        <begin position="136"/>
        <end position="175"/>
    </location>
</feature>
<feature type="compositionally biased region" description="Polar residues" evidence="1">
    <location>
        <begin position="1130"/>
        <end position="1142"/>
    </location>
</feature>
<dbReference type="OrthoDB" id="3439539at2759"/>
<feature type="compositionally biased region" description="Low complexity" evidence="1">
    <location>
        <begin position="736"/>
        <end position="748"/>
    </location>
</feature>
<feature type="compositionally biased region" description="Pro residues" evidence="1">
    <location>
        <begin position="584"/>
        <end position="593"/>
    </location>
</feature>
<feature type="compositionally biased region" description="Low complexity" evidence="1">
    <location>
        <begin position="201"/>
        <end position="224"/>
    </location>
</feature>
<dbReference type="InterPro" id="IPR001202">
    <property type="entry name" value="WW_dom"/>
</dbReference>
<feature type="compositionally biased region" description="Polar residues" evidence="1">
    <location>
        <begin position="965"/>
        <end position="989"/>
    </location>
</feature>
<protein>
    <recommendedName>
        <fullName evidence="2">WW domain-containing protein</fullName>
    </recommendedName>
</protein>
<feature type="compositionally biased region" description="Polar residues" evidence="1">
    <location>
        <begin position="790"/>
        <end position="807"/>
    </location>
</feature>